<feature type="domain" description="4'-phosphopantetheinyl transferase" evidence="9">
    <location>
        <begin position="6"/>
        <end position="99"/>
    </location>
</feature>
<keyword evidence="1 8" id="KW-0444">Lipid biosynthesis</keyword>
<keyword evidence="6 8" id="KW-0443">Lipid metabolism</keyword>
<dbReference type="EC" id="2.7.8.7" evidence="8"/>
<name>A0A932MM54_UNCTE</name>
<evidence type="ECO:0000259" key="9">
    <source>
        <dbReference type="Pfam" id="PF01648"/>
    </source>
</evidence>
<evidence type="ECO:0000256" key="1">
    <source>
        <dbReference type="ARBA" id="ARBA00022516"/>
    </source>
</evidence>
<comment type="subcellular location">
    <subcellularLocation>
        <location evidence="8">Cytoplasm</location>
    </subcellularLocation>
</comment>
<dbReference type="GO" id="GO:0008897">
    <property type="term" value="F:holo-[acyl-carrier-protein] synthase activity"/>
    <property type="evidence" value="ECO:0007669"/>
    <property type="project" value="UniProtKB-UniRule"/>
</dbReference>
<keyword evidence="5 8" id="KW-0460">Magnesium</keyword>
<protein>
    <recommendedName>
        <fullName evidence="8">Holo-[acyl-carrier-protein] synthase</fullName>
        <shortName evidence="8">Holo-ACP synthase</shortName>
        <ecNumber evidence="8">2.7.8.7</ecNumber>
    </recommendedName>
    <alternativeName>
        <fullName evidence="8">4'-phosphopantetheinyl transferase AcpS</fullName>
    </alternativeName>
</protein>
<comment type="catalytic activity">
    <reaction evidence="8">
        <text>apo-[ACP] + CoA = holo-[ACP] + adenosine 3',5'-bisphosphate + H(+)</text>
        <dbReference type="Rhea" id="RHEA:12068"/>
        <dbReference type="Rhea" id="RHEA-COMP:9685"/>
        <dbReference type="Rhea" id="RHEA-COMP:9690"/>
        <dbReference type="ChEBI" id="CHEBI:15378"/>
        <dbReference type="ChEBI" id="CHEBI:29999"/>
        <dbReference type="ChEBI" id="CHEBI:57287"/>
        <dbReference type="ChEBI" id="CHEBI:58343"/>
        <dbReference type="ChEBI" id="CHEBI:64479"/>
        <dbReference type="EC" id="2.7.8.7"/>
    </reaction>
</comment>
<comment type="function">
    <text evidence="8">Transfers the 4'-phosphopantetheine moiety from coenzyme A to a Ser of acyl-carrier-protein.</text>
</comment>
<organism evidence="10 11">
    <name type="scientific">Tectimicrobiota bacterium</name>
    <dbReference type="NCBI Taxonomy" id="2528274"/>
    <lineage>
        <taxon>Bacteria</taxon>
        <taxon>Pseudomonadati</taxon>
        <taxon>Nitrospinota/Tectimicrobiota group</taxon>
        <taxon>Candidatus Tectimicrobiota</taxon>
    </lineage>
</organism>
<proteinExistence type="inferred from homology"/>
<dbReference type="InterPro" id="IPR037143">
    <property type="entry name" value="4-PPantetheinyl_Trfase_dom_sf"/>
</dbReference>
<dbReference type="GO" id="GO:0006633">
    <property type="term" value="P:fatty acid biosynthetic process"/>
    <property type="evidence" value="ECO:0007669"/>
    <property type="project" value="UniProtKB-UniRule"/>
</dbReference>
<keyword evidence="2 8" id="KW-0808">Transferase</keyword>
<sequence>MRIYQGVDLAEVGRVREAWERTQGFRESVFTEAERTYCLAQADPFPHLAARFAVKEACLKAFGVGLGAPGGLGALGRLREVEVESSPSGRPLLRLHGSVEKMGRRRRITQSTVSISHTREVAVASVILVGEDVPDEEEI</sequence>
<evidence type="ECO:0000256" key="5">
    <source>
        <dbReference type="ARBA" id="ARBA00022842"/>
    </source>
</evidence>
<dbReference type="Pfam" id="PF01648">
    <property type="entry name" value="ACPS"/>
    <property type="match status" value="1"/>
</dbReference>
<evidence type="ECO:0000256" key="4">
    <source>
        <dbReference type="ARBA" id="ARBA00022832"/>
    </source>
</evidence>
<dbReference type="NCBIfam" id="TIGR00556">
    <property type="entry name" value="pantethn_trn"/>
    <property type="match status" value="1"/>
</dbReference>
<dbReference type="EMBL" id="JACPUR010000001">
    <property type="protein sequence ID" value="MBI3126192.1"/>
    <property type="molecule type" value="Genomic_DNA"/>
</dbReference>
<keyword evidence="8" id="KW-0963">Cytoplasm</keyword>
<dbReference type="GO" id="GO:0005737">
    <property type="term" value="C:cytoplasm"/>
    <property type="evidence" value="ECO:0007669"/>
    <property type="project" value="UniProtKB-SubCell"/>
</dbReference>
<evidence type="ECO:0000256" key="6">
    <source>
        <dbReference type="ARBA" id="ARBA00023098"/>
    </source>
</evidence>
<gene>
    <name evidence="8 10" type="primary">acpS</name>
    <name evidence="10" type="ORF">HYZ11_01135</name>
</gene>
<evidence type="ECO:0000313" key="11">
    <source>
        <dbReference type="Proteomes" id="UP000782312"/>
    </source>
</evidence>
<evidence type="ECO:0000313" key="10">
    <source>
        <dbReference type="EMBL" id="MBI3126192.1"/>
    </source>
</evidence>
<dbReference type="Proteomes" id="UP000782312">
    <property type="component" value="Unassembled WGS sequence"/>
</dbReference>
<dbReference type="InterPro" id="IPR004568">
    <property type="entry name" value="Ppantetheine-prot_Trfase_dom"/>
</dbReference>
<dbReference type="InterPro" id="IPR002582">
    <property type="entry name" value="ACPS"/>
</dbReference>
<dbReference type="NCBIfam" id="TIGR00516">
    <property type="entry name" value="acpS"/>
    <property type="match status" value="1"/>
</dbReference>
<evidence type="ECO:0000256" key="8">
    <source>
        <dbReference type="HAMAP-Rule" id="MF_00101"/>
    </source>
</evidence>
<feature type="binding site" evidence="8">
    <location>
        <position position="56"/>
    </location>
    <ligand>
        <name>Mg(2+)</name>
        <dbReference type="ChEBI" id="CHEBI:18420"/>
    </ligand>
</feature>
<evidence type="ECO:0000256" key="2">
    <source>
        <dbReference type="ARBA" id="ARBA00022679"/>
    </source>
</evidence>
<dbReference type="GO" id="GO:0000287">
    <property type="term" value="F:magnesium ion binding"/>
    <property type="evidence" value="ECO:0007669"/>
    <property type="project" value="UniProtKB-UniRule"/>
</dbReference>
<comment type="caution">
    <text evidence="10">The sequence shown here is derived from an EMBL/GenBank/DDBJ whole genome shotgun (WGS) entry which is preliminary data.</text>
</comment>
<dbReference type="HAMAP" id="MF_00101">
    <property type="entry name" value="AcpS"/>
    <property type="match status" value="1"/>
</dbReference>
<comment type="similarity">
    <text evidence="8">Belongs to the P-Pant transferase superfamily. AcpS family.</text>
</comment>
<reference evidence="10" key="1">
    <citation type="submission" date="2020-07" db="EMBL/GenBank/DDBJ databases">
        <title>Huge and variable diversity of episymbiotic CPR bacteria and DPANN archaea in groundwater ecosystems.</title>
        <authorList>
            <person name="He C.Y."/>
            <person name="Keren R."/>
            <person name="Whittaker M."/>
            <person name="Farag I.F."/>
            <person name="Doudna J."/>
            <person name="Cate J.H.D."/>
            <person name="Banfield J.F."/>
        </authorList>
    </citation>
    <scope>NUCLEOTIDE SEQUENCE</scope>
    <source>
        <strain evidence="10">NC_groundwater_763_Ag_S-0.2um_68_21</strain>
    </source>
</reference>
<feature type="binding site" evidence="8">
    <location>
        <position position="8"/>
    </location>
    <ligand>
        <name>Mg(2+)</name>
        <dbReference type="ChEBI" id="CHEBI:18420"/>
    </ligand>
</feature>
<dbReference type="Gene3D" id="3.90.470.20">
    <property type="entry name" value="4'-phosphopantetheinyl transferase domain"/>
    <property type="match status" value="1"/>
</dbReference>
<keyword evidence="3 8" id="KW-0479">Metal-binding</keyword>
<keyword evidence="7 8" id="KW-0275">Fatty acid biosynthesis</keyword>
<dbReference type="SUPFAM" id="SSF56214">
    <property type="entry name" value="4'-phosphopantetheinyl transferase"/>
    <property type="match status" value="1"/>
</dbReference>
<dbReference type="InterPro" id="IPR008278">
    <property type="entry name" value="4-PPantetheinyl_Trfase_dom"/>
</dbReference>
<keyword evidence="4 8" id="KW-0276">Fatty acid metabolism</keyword>
<dbReference type="AlphaFoldDB" id="A0A932MM54"/>
<evidence type="ECO:0000256" key="3">
    <source>
        <dbReference type="ARBA" id="ARBA00022723"/>
    </source>
</evidence>
<comment type="cofactor">
    <cofactor evidence="8">
        <name>Mg(2+)</name>
        <dbReference type="ChEBI" id="CHEBI:18420"/>
    </cofactor>
</comment>
<evidence type="ECO:0000256" key="7">
    <source>
        <dbReference type="ARBA" id="ARBA00023160"/>
    </source>
</evidence>
<accession>A0A932MM54</accession>